<dbReference type="OrthoDB" id="9805309at2"/>
<evidence type="ECO:0000313" key="2">
    <source>
        <dbReference type="EMBL" id="TCN73111.1"/>
    </source>
</evidence>
<dbReference type="InterPro" id="IPR001387">
    <property type="entry name" value="Cro/C1-type_HTH"/>
</dbReference>
<dbReference type="EMBL" id="SLWB01000001">
    <property type="protein sequence ID" value="TCN73111.1"/>
    <property type="molecule type" value="Genomic_DNA"/>
</dbReference>
<keyword evidence="3" id="KW-1185">Reference proteome</keyword>
<organism evidence="2 3">
    <name type="scientific">Acetobacteroides hydrogenigenes</name>
    <dbReference type="NCBI Taxonomy" id="979970"/>
    <lineage>
        <taxon>Bacteria</taxon>
        <taxon>Pseudomonadati</taxon>
        <taxon>Bacteroidota</taxon>
        <taxon>Bacteroidia</taxon>
        <taxon>Bacteroidales</taxon>
        <taxon>Rikenellaceae</taxon>
        <taxon>Acetobacteroides</taxon>
    </lineage>
</organism>
<dbReference type="AlphaFoldDB" id="A0A4V6NM39"/>
<gene>
    <name evidence="2" type="ORF">CLV25_101329</name>
</gene>
<name>A0A4V6NM39_9BACT</name>
<proteinExistence type="predicted"/>
<dbReference type="Proteomes" id="UP000294830">
    <property type="component" value="Unassembled WGS sequence"/>
</dbReference>
<sequence length="125" mass="14769">MLRINLSRIFRAFAVHRPTRFLVEKGYTYSTAQRLVVMNHSRFRLEDLEQLCLRMGCTPNDILEWVPNQDQVSLDTPLQQLRFKPEPYFDQLLNKLDYGDQLELQRLMEERIAQKKGAAEKGAKE</sequence>
<feature type="domain" description="HTH cro/C1-type" evidence="1">
    <location>
        <begin position="26"/>
        <end position="67"/>
    </location>
</feature>
<evidence type="ECO:0000259" key="1">
    <source>
        <dbReference type="Pfam" id="PF13443"/>
    </source>
</evidence>
<protein>
    <submittedName>
        <fullName evidence="2">Cro/C1-type helix-turn-helix DNA-binding protein</fullName>
    </submittedName>
</protein>
<dbReference type="GO" id="GO:0003677">
    <property type="term" value="F:DNA binding"/>
    <property type="evidence" value="ECO:0007669"/>
    <property type="project" value="UniProtKB-KW"/>
</dbReference>
<keyword evidence="2" id="KW-0238">DNA-binding</keyword>
<evidence type="ECO:0000313" key="3">
    <source>
        <dbReference type="Proteomes" id="UP000294830"/>
    </source>
</evidence>
<dbReference type="RefSeq" id="WP_131837890.1">
    <property type="nucleotide sequence ID" value="NZ_SLWB01000001.1"/>
</dbReference>
<accession>A0A4V6NM39</accession>
<dbReference type="Pfam" id="PF13443">
    <property type="entry name" value="HTH_26"/>
    <property type="match status" value="1"/>
</dbReference>
<reference evidence="2 3" key="1">
    <citation type="submission" date="2019-03" db="EMBL/GenBank/DDBJ databases">
        <title>Genomic Encyclopedia of Archaeal and Bacterial Type Strains, Phase II (KMG-II): from individual species to whole genera.</title>
        <authorList>
            <person name="Goeker M."/>
        </authorList>
    </citation>
    <scope>NUCLEOTIDE SEQUENCE [LARGE SCALE GENOMIC DNA]</scope>
    <source>
        <strain evidence="2 3">RL-C</strain>
    </source>
</reference>
<comment type="caution">
    <text evidence="2">The sequence shown here is derived from an EMBL/GenBank/DDBJ whole genome shotgun (WGS) entry which is preliminary data.</text>
</comment>